<evidence type="ECO:0000256" key="2">
    <source>
        <dbReference type="ARBA" id="ARBA00007613"/>
    </source>
</evidence>
<evidence type="ECO:0000313" key="10">
    <source>
        <dbReference type="EMBL" id="MFC0709655.1"/>
    </source>
</evidence>
<dbReference type="InterPro" id="IPR003423">
    <property type="entry name" value="OMP_efflux"/>
</dbReference>
<comment type="similarity">
    <text evidence="2">Belongs to the outer membrane factor (OMF) (TC 1.B.17) family.</text>
</comment>
<evidence type="ECO:0000256" key="9">
    <source>
        <dbReference type="SAM" id="SignalP"/>
    </source>
</evidence>
<dbReference type="EMBL" id="JBHLSS010000047">
    <property type="protein sequence ID" value="MFC0709655.1"/>
    <property type="molecule type" value="Genomic_DNA"/>
</dbReference>
<comment type="subcellular location">
    <subcellularLocation>
        <location evidence="1">Cell outer membrane</location>
    </subcellularLocation>
</comment>
<gene>
    <name evidence="10" type="ORF">ACFFGX_08635</name>
</gene>
<proteinExistence type="inferred from homology"/>
<dbReference type="PANTHER" id="PTHR30203">
    <property type="entry name" value="OUTER MEMBRANE CATION EFFLUX PROTEIN"/>
    <property type="match status" value="1"/>
</dbReference>
<evidence type="ECO:0000256" key="3">
    <source>
        <dbReference type="ARBA" id="ARBA00022452"/>
    </source>
</evidence>
<evidence type="ECO:0000256" key="8">
    <source>
        <dbReference type="SAM" id="Coils"/>
    </source>
</evidence>
<feature type="chain" id="PRO_5046948786" evidence="9">
    <location>
        <begin position="24"/>
        <end position="424"/>
    </location>
</feature>
<keyword evidence="9" id="KW-0732">Signal</keyword>
<accession>A0ABV6SJF4</accession>
<keyword evidence="6" id="KW-0998">Cell outer membrane</keyword>
<keyword evidence="3" id="KW-0472">Membrane</keyword>
<keyword evidence="4" id="KW-0812">Transmembrane</keyword>
<protein>
    <submittedName>
        <fullName evidence="10">TolC family protein</fullName>
    </submittedName>
</protein>
<keyword evidence="8" id="KW-0175">Coiled coil</keyword>
<keyword evidence="5" id="KW-0564">Palmitate</keyword>
<sequence length="424" mass="46246">MRSRFAALAVWVAVSAAAWPALGADHLSLDDAFARVATNHPELRLFDSRGALLAAERERAALRPALVAGATLENAFGSGEARGLQGAELTLTLASVLERGGKLDARQTLARSRIDALAVEREARRLDLLAEVARRYLAMVAARRQGEIAEQDIAQRQRTLAGARRRLQAGASPESVVFTAEAALARAELEKARARQRFEAARQYLAALWGERDPRFDIAAADPAALPEIADFAALGALLEDSPELTQFVGERRIREARLQLARSQATADLSWQAGMRRLEASDDFGMVGTLSLPLGETRRAAPEIRAAEAELGALEIEREARELSLHSTLAEAHGRYRAAQLEVRRLRDEVIPLLSRAEGAAERAYRAGAISYLEWAQLQSERTAARRQQLDAALDAQRTLIEIQRLTGQPLIAGQPTDKGNTP</sequence>
<dbReference type="Pfam" id="PF02321">
    <property type="entry name" value="OEP"/>
    <property type="match status" value="2"/>
</dbReference>
<name>A0ABV6SJF4_AZOPA</name>
<evidence type="ECO:0000256" key="4">
    <source>
        <dbReference type="ARBA" id="ARBA00022692"/>
    </source>
</evidence>
<dbReference type="Proteomes" id="UP001589891">
    <property type="component" value="Unassembled WGS sequence"/>
</dbReference>
<feature type="coiled-coil region" evidence="8">
    <location>
        <begin position="177"/>
        <end position="204"/>
    </location>
</feature>
<dbReference type="SUPFAM" id="SSF56954">
    <property type="entry name" value="Outer membrane efflux proteins (OEP)"/>
    <property type="match status" value="1"/>
</dbReference>
<evidence type="ECO:0000256" key="7">
    <source>
        <dbReference type="ARBA" id="ARBA00023288"/>
    </source>
</evidence>
<reference evidence="10 11" key="1">
    <citation type="submission" date="2024-09" db="EMBL/GenBank/DDBJ databases">
        <authorList>
            <person name="Sun Q."/>
            <person name="Mori K."/>
        </authorList>
    </citation>
    <scope>NUCLEOTIDE SEQUENCE [LARGE SCALE GENOMIC DNA]</scope>
    <source>
        <strain evidence="10 11">NCAIM B.01794</strain>
    </source>
</reference>
<evidence type="ECO:0000256" key="6">
    <source>
        <dbReference type="ARBA" id="ARBA00023237"/>
    </source>
</evidence>
<evidence type="ECO:0000256" key="1">
    <source>
        <dbReference type="ARBA" id="ARBA00004442"/>
    </source>
</evidence>
<dbReference type="Gene3D" id="1.20.1600.10">
    <property type="entry name" value="Outer membrane efflux proteins (OEP)"/>
    <property type="match status" value="1"/>
</dbReference>
<dbReference type="InterPro" id="IPR010131">
    <property type="entry name" value="MdtP/NodT-like"/>
</dbReference>
<evidence type="ECO:0000313" key="11">
    <source>
        <dbReference type="Proteomes" id="UP001589891"/>
    </source>
</evidence>
<dbReference type="RefSeq" id="WP_376944870.1">
    <property type="nucleotide sequence ID" value="NZ_CP171449.1"/>
</dbReference>
<keyword evidence="11" id="KW-1185">Reference proteome</keyword>
<evidence type="ECO:0000256" key="5">
    <source>
        <dbReference type="ARBA" id="ARBA00023139"/>
    </source>
</evidence>
<dbReference type="PANTHER" id="PTHR30203:SF24">
    <property type="entry name" value="BLR4935 PROTEIN"/>
    <property type="match status" value="1"/>
</dbReference>
<comment type="caution">
    <text evidence="10">The sequence shown here is derived from an EMBL/GenBank/DDBJ whole genome shotgun (WGS) entry which is preliminary data.</text>
</comment>
<keyword evidence="7" id="KW-0449">Lipoprotein</keyword>
<feature type="signal peptide" evidence="9">
    <location>
        <begin position="1"/>
        <end position="23"/>
    </location>
</feature>
<keyword evidence="3" id="KW-1134">Transmembrane beta strand</keyword>
<organism evidence="10 11">
    <name type="scientific">Azorhizophilus paspali</name>
    <name type="common">Azotobacter paspali</name>
    <dbReference type="NCBI Taxonomy" id="69963"/>
    <lineage>
        <taxon>Bacteria</taxon>
        <taxon>Pseudomonadati</taxon>
        <taxon>Pseudomonadota</taxon>
        <taxon>Gammaproteobacteria</taxon>
        <taxon>Pseudomonadales</taxon>
        <taxon>Pseudomonadaceae</taxon>
        <taxon>Azorhizophilus</taxon>
    </lineage>
</organism>